<gene>
    <name evidence="2" type="ORF">BDV25DRAFT_158207</name>
</gene>
<feature type="region of interest" description="Disordered" evidence="1">
    <location>
        <begin position="41"/>
        <end position="60"/>
    </location>
</feature>
<keyword evidence="3" id="KW-1185">Reference proteome</keyword>
<evidence type="ECO:0000313" key="2">
    <source>
        <dbReference type="EMBL" id="KAE8148477.1"/>
    </source>
</evidence>
<reference evidence="2 3" key="1">
    <citation type="submission" date="2019-04" db="EMBL/GenBank/DDBJ databases">
        <title>Friends and foes A comparative genomics study of 23 Aspergillus species from section Flavi.</title>
        <authorList>
            <consortium name="DOE Joint Genome Institute"/>
            <person name="Kjaerbolling I."/>
            <person name="Vesth T."/>
            <person name="Frisvad J.C."/>
            <person name="Nybo J.L."/>
            <person name="Theobald S."/>
            <person name="Kildgaard S."/>
            <person name="Isbrandt T."/>
            <person name="Kuo A."/>
            <person name="Sato A."/>
            <person name="Lyhne E.K."/>
            <person name="Kogle M.E."/>
            <person name="Wiebenga A."/>
            <person name="Kun R.S."/>
            <person name="Lubbers R.J."/>
            <person name="Makela M.R."/>
            <person name="Barry K."/>
            <person name="Chovatia M."/>
            <person name="Clum A."/>
            <person name="Daum C."/>
            <person name="Haridas S."/>
            <person name="He G."/>
            <person name="LaButti K."/>
            <person name="Lipzen A."/>
            <person name="Mondo S."/>
            <person name="Riley R."/>
            <person name="Salamov A."/>
            <person name="Simmons B.A."/>
            <person name="Magnuson J.K."/>
            <person name="Henrissat B."/>
            <person name="Mortensen U.H."/>
            <person name="Larsen T.O."/>
            <person name="Devries R.P."/>
            <person name="Grigoriev I.V."/>
            <person name="Machida M."/>
            <person name="Baker S.E."/>
            <person name="Andersen M.R."/>
        </authorList>
    </citation>
    <scope>NUCLEOTIDE SEQUENCE [LARGE SCALE GENOMIC DNA]</scope>
    <source>
        <strain evidence="2 3">IBT 18842</strain>
    </source>
</reference>
<feature type="compositionally biased region" description="Polar residues" evidence="1">
    <location>
        <begin position="41"/>
        <end position="59"/>
    </location>
</feature>
<evidence type="ECO:0000256" key="1">
    <source>
        <dbReference type="SAM" id="MobiDB-lite"/>
    </source>
</evidence>
<dbReference type="EMBL" id="ML742159">
    <property type="protein sequence ID" value="KAE8148477.1"/>
    <property type="molecule type" value="Genomic_DNA"/>
</dbReference>
<dbReference type="OrthoDB" id="76567at2759"/>
<dbReference type="Proteomes" id="UP000325780">
    <property type="component" value="Unassembled WGS sequence"/>
</dbReference>
<name>A0A5N6TQB0_ASPAV</name>
<protein>
    <submittedName>
        <fullName evidence="2">Uncharacterized protein</fullName>
    </submittedName>
</protein>
<accession>A0A5N6TQB0</accession>
<organism evidence="2 3">
    <name type="scientific">Aspergillus avenaceus</name>
    <dbReference type="NCBI Taxonomy" id="36643"/>
    <lineage>
        <taxon>Eukaryota</taxon>
        <taxon>Fungi</taxon>
        <taxon>Dikarya</taxon>
        <taxon>Ascomycota</taxon>
        <taxon>Pezizomycotina</taxon>
        <taxon>Eurotiomycetes</taxon>
        <taxon>Eurotiomycetidae</taxon>
        <taxon>Eurotiales</taxon>
        <taxon>Aspergillaceae</taxon>
        <taxon>Aspergillus</taxon>
        <taxon>Aspergillus subgen. Circumdati</taxon>
    </lineage>
</organism>
<dbReference type="AlphaFoldDB" id="A0A5N6TQB0"/>
<evidence type="ECO:0000313" key="3">
    <source>
        <dbReference type="Proteomes" id="UP000325780"/>
    </source>
</evidence>
<proteinExistence type="predicted"/>
<sequence length="149" mass="16969">MTVRGTLRYTLTFFYSRTFLTDSLIMDAHTLPSAVLNSSFPPHEATSSTSDHSTEQYSMPNPEPTFELIKRQLDTDIQAGLTGYRGFCDISEDIFHQTQGQQSSTTRRLHCAYNFEKHFLRVRMSNEAHEDIALQPHNLIDLKLNAKGA</sequence>